<gene>
    <name evidence="2" type="ORF">ACN42_g4839</name>
</gene>
<name>A0A101MKJ8_PENFR</name>
<feature type="region of interest" description="Disordered" evidence="1">
    <location>
        <begin position="32"/>
        <end position="123"/>
    </location>
</feature>
<keyword evidence="3" id="KW-1185">Reference proteome</keyword>
<comment type="caution">
    <text evidence="2">The sequence shown here is derived from an EMBL/GenBank/DDBJ whole genome shotgun (WGS) entry which is preliminary data.</text>
</comment>
<feature type="compositionally biased region" description="Acidic residues" evidence="1">
    <location>
        <begin position="48"/>
        <end position="62"/>
    </location>
</feature>
<dbReference type="AlphaFoldDB" id="A0A101MKJ8"/>
<protein>
    <submittedName>
        <fullName evidence="2">Uncharacterized protein</fullName>
    </submittedName>
</protein>
<sequence>MPKSTQIRILPSLGGFASTSDALLKCRVFNSLSDGDTEAAGDGYQGSEAEDNEVANPDDEEDGGGRDLGSESEDEADEADDAEDGEDEEGEKDGDHSSESEYDEVENSEYVEPTGESAVSWLGSPAKNQKTLREIAQSEGLLRLGLKCPGPEKVVDGFVMGTQVCPHSAIISFETGVGGYFTQDGKLDAKKVIGKLQEAGISNKTMFLSWALRCFDLSLLRNWLEQEGFDDVLPGDDNVCLVLNEFRANVKRVIGTTCYNGKRFPLNLPTAFLVLFGENHPLSGRNHHALVDARQLALMARAFIELCKPPREAGSLPGMGSHDAGLCEEATING</sequence>
<dbReference type="STRING" id="48697.A0A101MKJ8"/>
<evidence type="ECO:0000313" key="2">
    <source>
        <dbReference type="EMBL" id="KUM62276.1"/>
    </source>
</evidence>
<feature type="compositionally biased region" description="Acidic residues" evidence="1">
    <location>
        <begin position="70"/>
        <end position="92"/>
    </location>
</feature>
<reference evidence="2 3" key="1">
    <citation type="submission" date="2015-10" db="EMBL/GenBank/DDBJ databases">
        <title>Genome sequencing of Penicillium freii.</title>
        <authorList>
            <person name="Nguyen H.D."/>
            <person name="Visagie C.M."/>
            <person name="Seifert K.A."/>
        </authorList>
    </citation>
    <scope>NUCLEOTIDE SEQUENCE [LARGE SCALE GENOMIC DNA]</scope>
    <source>
        <strain evidence="2 3">DAOM 242723</strain>
    </source>
</reference>
<proteinExistence type="predicted"/>
<accession>A0A101MKJ8</accession>
<feature type="compositionally biased region" description="Acidic residues" evidence="1">
    <location>
        <begin position="100"/>
        <end position="109"/>
    </location>
</feature>
<dbReference type="EMBL" id="LLXE01000106">
    <property type="protein sequence ID" value="KUM62276.1"/>
    <property type="molecule type" value="Genomic_DNA"/>
</dbReference>
<evidence type="ECO:0000256" key="1">
    <source>
        <dbReference type="SAM" id="MobiDB-lite"/>
    </source>
</evidence>
<organism evidence="2 3">
    <name type="scientific">Penicillium freii</name>
    <dbReference type="NCBI Taxonomy" id="48697"/>
    <lineage>
        <taxon>Eukaryota</taxon>
        <taxon>Fungi</taxon>
        <taxon>Dikarya</taxon>
        <taxon>Ascomycota</taxon>
        <taxon>Pezizomycotina</taxon>
        <taxon>Eurotiomycetes</taxon>
        <taxon>Eurotiomycetidae</taxon>
        <taxon>Eurotiales</taxon>
        <taxon>Aspergillaceae</taxon>
        <taxon>Penicillium</taxon>
    </lineage>
</organism>
<dbReference type="Proteomes" id="UP000055045">
    <property type="component" value="Unassembled WGS sequence"/>
</dbReference>
<evidence type="ECO:0000313" key="3">
    <source>
        <dbReference type="Proteomes" id="UP000055045"/>
    </source>
</evidence>